<evidence type="ECO:0000259" key="16">
    <source>
        <dbReference type="SMART" id="SM01024"/>
    </source>
</evidence>
<evidence type="ECO:0000256" key="12">
    <source>
        <dbReference type="RuleBase" id="RU003651"/>
    </source>
</evidence>
<evidence type="ECO:0000256" key="3">
    <source>
        <dbReference type="ARBA" id="ARBA00022692"/>
    </source>
</evidence>
<evidence type="ECO:0000256" key="9">
    <source>
        <dbReference type="ARBA" id="ARBA00023128"/>
    </source>
</evidence>
<evidence type="ECO:0008006" key="19">
    <source>
        <dbReference type="Google" id="ProtNLM"/>
    </source>
</evidence>
<dbReference type="InterPro" id="IPR014851">
    <property type="entry name" value="BCS1_N"/>
</dbReference>
<evidence type="ECO:0000256" key="14">
    <source>
        <dbReference type="SAM" id="SignalP"/>
    </source>
</evidence>
<dbReference type="OrthoDB" id="10251412at2759"/>
<dbReference type="InterPro" id="IPR027417">
    <property type="entry name" value="P-loop_NTPase"/>
</dbReference>
<keyword evidence="14" id="KW-0732">Signal</keyword>
<dbReference type="AlphaFoldDB" id="A0A4Y9YWA1"/>
<evidence type="ECO:0000256" key="10">
    <source>
        <dbReference type="ARBA" id="ARBA00023136"/>
    </source>
</evidence>
<comment type="caution">
    <text evidence="17">The sequence shown here is derived from an EMBL/GenBank/DDBJ whole genome shotgun (WGS) entry which is preliminary data.</text>
</comment>
<dbReference type="SUPFAM" id="SSF52540">
    <property type="entry name" value="P-loop containing nucleoside triphosphate hydrolases"/>
    <property type="match status" value="1"/>
</dbReference>
<keyword evidence="7 12" id="KW-0067">ATP-binding</keyword>
<dbReference type="SMART" id="SM01024">
    <property type="entry name" value="BCS1_N"/>
    <property type="match status" value="1"/>
</dbReference>
<evidence type="ECO:0000256" key="8">
    <source>
        <dbReference type="ARBA" id="ARBA00022989"/>
    </source>
</evidence>
<evidence type="ECO:0000313" key="17">
    <source>
        <dbReference type="EMBL" id="TFY65943.1"/>
    </source>
</evidence>
<dbReference type="InterPro" id="IPR057495">
    <property type="entry name" value="AAA_lid_BCS1"/>
</dbReference>
<dbReference type="GO" id="GO:0005743">
    <property type="term" value="C:mitochondrial inner membrane"/>
    <property type="evidence" value="ECO:0007669"/>
    <property type="project" value="UniProtKB-SubCell"/>
</dbReference>
<feature type="compositionally biased region" description="Polar residues" evidence="13">
    <location>
        <begin position="529"/>
        <end position="539"/>
    </location>
</feature>
<dbReference type="Pfam" id="PF08740">
    <property type="entry name" value="BCS1_N"/>
    <property type="match status" value="1"/>
</dbReference>
<comment type="similarity">
    <text evidence="2">Belongs to the AAA ATPase family. BCS1 subfamily.</text>
</comment>
<keyword evidence="3" id="KW-0812">Transmembrane</keyword>
<dbReference type="PANTHER" id="PTHR23070">
    <property type="entry name" value="BCS1 AAA-TYPE ATPASE"/>
    <property type="match status" value="1"/>
</dbReference>
<feature type="region of interest" description="Disordered" evidence="13">
    <location>
        <begin position="518"/>
        <end position="540"/>
    </location>
</feature>
<dbReference type="Gene3D" id="3.40.50.300">
    <property type="entry name" value="P-loop containing nucleotide triphosphate hydrolases"/>
    <property type="match status" value="1"/>
</dbReference>
<feature type="compositionally biased region" description="Basic and acidic residues" evidence="13">
    <location>
        <begin position="519"/>
        <end position="528"/>
    </location>
</feature>
<keyword evidence="9" id="KW-0496">Mitochondrion</keyword>
<feature type="signal peptide" evidence="14">
    <location>
        <begin position="1"/>
        <end position="22"/>
    </location>
</feature>
<dbReference type="STRING" id="205917.A0A4Y9YWA1"/>
<sequence length="642" mass="71927">MRRLRASLYCLIITDTSAGAHAQLLGRPSQFNKGASDVVHGALSLTPAFDNDVATASTMRSMLATLNNETFDGYGRPNSSDPTRAMEQTAVLPRDVSSLFAFIYSFSALRDWLKLLVIGGALETCRRLVYYCYNALFDAFFITADFDSEDTTGRWLLYWLSSLPQWPLGRHAGKVRKFAVSSVFVTVEDEEEDTLQEREEIFVDGTPSTNISKISYFPLFSTTYRFWYKRRWVSITRTKEEDRWLNNKSTIRLTMLSRNRGDLDDLLIEAKRAYRAWRNDSITIFMSDGMSTEWQEVASRRKRPLTSIILDAGVKELIFNDAKDFLRSKKWYTARGIPFRRGYLLHGAPGSGKTSLIHGLAGELGLDIYIVSLSKAGLDDGALHSLICALPERCIALMEDIDAAFTHGLTRETAGTELDPRKSLGDSNNEEGHGKQGTQADSKDTDTRITLSGLLNALDGISAQEGRLLFATTNRYTVLDPALIRPGRMDLHIEFRLASRYQAREMFRRFYISDDVEVEPTKEDETSEKNTPGNPTKLSTVGDLIDLSSDQATTVASLPPASPRDYPPELAGPTHATCTPTLTVEQTDSLATRFADAIPEREFSMASLQGYLMTYKTRPVQAVEDISQWICEQKEGRSKRAA</sequence>
<keyword evidence="8" id="KW-1133">Transmembrane helix</keyword>
<dbReference type="EMBL" id="SEOQ01000293">
    <property type="protein sequence ID" value="TFY65943.1"/>
    <property type="molecule type" value="Genomic_DNA"/>
</dbReference>
<dbReference type="InterPro" id="IPR003959">
    <property type="entry name" value="ATPase_AAA_core"/>
</dbReference>
<evidence type="ECO:0000259" key="15">
    <source>
        <dbReference type="SMART" id="SM00382"/>
    </source>
</evidence>
<keyword evidence="10" id="KW-0472">Membrane</keyword>
<evidence type="ECO:0000256" key="6">
    <source>
        <dbReference type="ARBA" id="ARBA00022801"/>
    </source>
</evidence>
<organism evidence="17 18">
    <name type="scientific">Dentipellis fragilis</name>
    <dbReference type="NCBI Taxonomy" id="205917"/>
    <lineage>
        <taxon>Eukaryota</taxon>
        <taxon>Fungi</taxon>
        <taxon>Dikarya</taxon>
        <taxon>Basidiomycota</taxon>
        <taxon>Agaricomycotina</taxon>
        <taxon>Agaricomycetes</taxon>
        <taxon>Russulales</taxon>
        <taxon>Hericiaceae</taxon>
        <taxon>Dentipellis</taxon>
    </lineage>
</organism>
<evidence type="ECO:0000256" key="2">
    <source>
        <dbReference type="ARBA" id="ARBA00007448"/>
    </source>
</evidence>
<dbReference type="SMART" id="SM00382">
    <property type="entry name" value="AAA"/>
    <property type="match status" value="1"/>
</dbReference>
<keyword evidence="5" id="KW-0999">Mitochondrion inner membrane</keyword>
<gene>
    <name evidence="17" type="ORF">EVG20_g5143</name>
</gene>
<feature type="compositionally biased region" description="Basic and acidic residues" evidence="13">
    <location>
        <begin position="418"/>
        <end position="434"/>
    </location>
</feature>
<dbReference type="InterPro" id="IPR003593">
    <property type="entry name" value="AAA+_ATPase"/>
</dbReference>
<feature type="domain" description="BCS1 N-terminal" evidence="16">
    <location>
        <begin position="116"/>
        <end position="308"/>
    </location>
</feature>
<comment type="catalytic activity">
    <reaction evidence="11">
        <text>ATP + H2O = ADP + phosphate + H(+)</text>
        <dbReference type="Rhea" id="RHEA:13065"/>
        <dbReference type="ChEBI" id="CHEBI:15377"/>
        <dbReference type="ChEBI" id="CHEBI:15378"/>
        <dbReference type="ChEBI" id="CHEBI:30616"/>
        <dbReference type="ChEBI" id="CHEBI:43474"/>
        <dbReference type="ChEBI" id="CHEBI:456216"/>
    </reaction>
    <physiologicalReaction direction="left-to-right" evidence="11">
        <dbReference type="Rhea" id="RHEA:13066"/>
    </physiologicalReaction>
</comment>
<accession>A0A4Y9YWA1</accession>
<reference evidence="17 18" key="1">
    <citation type="submission" date="2019-02" db="EMBL/GenBank/DDBJ databases">
        <title>Genome sequencing of the rare red list fungi Dentipellis fragilis.</title>
        <authorList>
            <person name="Buettner E."/>
            <person name="Kellner H."/>
        </authorList>
    </citation>
    <scope>NUCLEOTIDE SEQUENCE [LARGE SCALE GENOMIC DNA]</scope>
    <source>
        <strain evidence="17 18">DSM 105465</strain>
    </source>
</reference>
<comment type="subcellular location">
    <subcellularLocation>
        <location evidence="1">Mitochondrion inner membrane</location>
        <topology evidence="1">Single-pass membrane protein</topology>
    </subcellularLocation>
</comment>
<dbReference type="Pfam" id="PF25426">
    <property type="entry name" value="AAA_lid_BCS1"/>
    <property type="match status" value="1"/>
</dbReference>
<dbReference type="InterPro" id="IPR050747">
    <property type="entry name" value="Mitochondrial_chaperone_BCS1"/>
</dbReference>
<proteinExistence type="inferred from homology"/>
<dbReference type="Pfam" id="PF00004">
    <property type="entry name" value="AAA"/>
    <property type="match status" value="2"/>
</dbReference>
<dbReference type="GO" id="GO:0016887">
    <property type="term" value="F:ATP hydrolysis activity"/>
    <property type="evidence" value="ECO:0007669"/>
    <property type="project" value="InterPro"/>
</dbReference>
<keyword evidence="4 12" id="KW-0547">Nucleotide-binding</keyword>
<evidence type="ECO:0000313" key="18">
    <source>
        <dbReference type="Proteomes" id="UP000298327"/>
    </source>
</evidence>
<name>A0A4Y9YWA1_9AGAM</name>
<evidence type="ECO:0000256" key="5">
    <source>
        <dbReference type="ARBA" id="ARBA00022792"/>
    </source>
</evidence>
<dbReference type="GO" id="GO:0005524">
    <property type="term" value="F:ATP binding"/>
    <property type="evidence" value="ECO:0007669"/>
    <property type="project" value="UniProtKB-KW"/>
</dbReference>
<evidence type="ECO:0000256" key="7">
    <source>
        <dbReference type="ARBA" id="ARBA00022840"/>
    </source>
</evidence>
<keyword evidence="18" id="KW-1185">Reference proteome</keyword>
<dbReference type="InterPro" id="IPR003960">
    <property type="entry name" value="ATPase_AAA_CS"/>
</dbReference>
<feature type="chain" id="PRO_5021429759" description="AAA+ ATPase domain-containing protein" evidence="14">
    <location>
        <begin position="23"/>
        <end position="642"/>
    </location>
</feature>
<feature type="domain" description="AAA+ ATPase" evidence="15">
    <location>
        <begin position="339"/>
        <end position="499"/>
    </location>
</feature>
<evidence type="ECO:0000256" key="11">
    <source>
        <dbReference type="ARBA" id="ARBA00048778"/>
    </source>
</evidence>
<dbReference type="PROSITE" id="PS00674">
    <property type="entry name" value="AAA"/>
    <property type="match status" value="1"/>
</dbReference>
<evidence type="ECO:0000256" key="1">
    <source>
        <dbReference type="ARBA" id="ARBA00004434"/>
    </source>
</evidence>
<evidence type="ECO:0000256" key="4">
    <source>
        <dbReference type="ARBA" id="ARBA00022741"/>
    </source>
</evidence>
<keyword evidence="6" id="KW-0378">Hydrolase</keyword>
<dbReference type="Proteomes" id="UP000298327">
    <property type="component" value="Unassembled WGS sequence"/>
</dbReference>
<protein>
    <recommendedName>
        <fullName evidence="19">AAA+ ATPase domain-containing protein</fullName>
    </recommendedName>
</protein>
<feature type="region of interest" description="Disordered" evidence="13">
    <location>
        <begin position="416"/>
        <end position="445"/>
    </location>
</feature>
<evidence type="ECO:0000256" key="13">
    <source>
        <dbReference type="SAM" id="MobiDB-lite"/>
    </source>
</evidence>